<dbReference type="EMBL" id="JBHTJM010000010">
    <property type="protein sequence ID" value="MFD0964845.1"/>
    <property type="molecule type" value="Genomic_DNA"/>
</dbReference>
<organism evidence="7 8">
    <name type="scientific">Pseudofulvibacter geojedonensis</name>
    <dbReference type="NCBI Taxonomy" id="1123758"/>
    <lineage>
        <taxon>Bacteria</taxon>
        <taxon>Pseudomonadati</taxon>
        <taxon>Bacteroidota</taxon>
        <taxon>Flavobacteriia</taxon>
        <taxon>Flavobacteriales</taxon>
        <taxon>Flavobacteriaceae</taxon>
        <taxon>Pseudofulvibacter</taxon>
    </lineage>
</organism>
<feature type="transmembrane region" description="Helical" evidence="6">
    <location>
        <begin position="387"/>
        <end position="407"/>
    </location>
</feature>
<feature type="transmembrane region" description="Helical" evidence="6">
    <location>
        <begin position="362"/>
        <end position="381"/>
    </location>
</feature>
<feature type="transmembrane region" description="Helical" evidence="6">
    <location>
        <begin position="120"/>
        <end position="141"/>
    </location>
</feature>
<name>A0ABW3I4V9_9FLAO</name>
<dbReference type="Pfam" id="PF01943">
    <property type="entry name" value="Polysacc_synt"/>
    <property type="match status" value="1"/>
</dbReference>
<feature type="transmembrane region" description="Helical" evidence="6">
    <location>
        <begin position="335"/>
        <end position="355"/>
    </location>
</feature>
<accession>A0ABW3I4V9</accession>
<feature type="transmembrane region" description="Helical" evidence="6">
    <location>
        <begin position="44"/>
        <end position="68"/>
    </location>
</feature>
<protein>
    <submittedName>
        <fullName evidence="7">Oligosaccharide flippase family protein</fullName>
    </submittedName>
</protein>
<evidence type="ECO:0000256" key="4">
    <source>
        <dbReference type="ARBA" id="ARBA00022989"/>
    </source>
</evidence>
<keyword evidence="4 6" id="KW-1133">Transmembrane helix</keyword>
<reference evidence="8" key="1">
    <citation type="journal article" date="2019" name="Int. J. Syst. Evol. Microbiol.">
        <title>The Global Catalogue of Microorganisms (GCM) 10K type strain sequencing project: providing services to taxonomists for standard genome sequencing and annotation.</title>
        <authorList>
            <consortium name="The Broad Institute Genomics Platform"/>
            <consortium name="The Broad Institute Genome Sequencing Center for Infectious Disease"/>
            <person name="Wu L."/>
            <person name="Ma J."/>
        </authorList>
    </citation>
    <scope>NUCLEOTIDE SEQUENCE [LARGE SCALE GENOMIC DNA]</scope>
    <source>
        <strain evidence="8">CCUG 62114</strain>
    </source>
</reference>
<feature type="transmembrane region" description="Helical" evidence="6">
    <location>
        <begin position="254"/>
        <end position="276"/>
    </location>
</feature>
<evidence type="ECO:0000256" key="5">
    <source>
        <dbReference type="ARBA" id="ARBA00023136"/>
    </source>
</evidence>
<sequence>MQTLIKIARKQLSSSHVFFLSVLLVNIGNYAFNLLMGRLMGPVVFSEIAFLVTLLLALSFLAMTIQLVATKYVIELNTKNKIAFTSYLYKWAIGLGFIFAALFILFATPLANTFKIQSPTVFYFFGMGIPVYFVMSVTRGLNQGQQDFIKLSISYISEMVFRFVISFLLIFTTSLSPIVAVSIGILVSFIAGLWPNSFKWSLLINSFKLSSSITKPIITFLSFTGIYECTQIIINNSDILLVKHYFDAHQAGLYASLALIGRVVYFMIWMLIMVFIPKVIEAKHSGKNPKIILLPYFKGILCITTALVVGCAICPELIISIFFGEAYIEMAPLLYQYALATSLFALANLFCYYYLSLSIYKPVILAFGFASLQLVSIALFHNSLTQVVQVQIAIMSVLLIILLAYFFSRK</sequence>
<comment type="subcellular location">
    <subcellularLocation>
        <location evidence="1">Cell membrane</location>
        <topology evidence="1">Multi-pass membrane protein</topology>
    </subcellularLocation>
</comment>
<dbReference type="InterPro" id="IPR050833">
    <property type="entry name" value="Poly_Biosynth_Transport"/>
</dbReference>
<dbReference type="Proteomes" id="UP001596997">
    <property type="component" value="Unassembled WGS sequence"/>
</dbReference>
<feature type="transmembrane region" description="Helical" evidence="6">
    <location>
        <begin position="12"/>
        <end position="32"/>
    </location>
</feature>
<feature type="transmembrane region" description="Helical" evidence="6">
    <location>
        <begin position="178"/>
        <end position="196"/>
    </location>
</feature>
<evidence type="ECO:0000313" key="7">
    <source>
        <dbReference type="EMBL" id="MFD0964845.1"/>
    </source>
</evidence>
<feature type="transmembrane region" description="Helical" evidence="6">
    <location>
        <begin position="88"/>
        <end position="108"/>
    </location>
</feature>
<feature type="transmembrane region" description="Helical" evidence="6">
    <location>
        <begin position="296"/>
        <end position="323"/>
    </location>
</feature>
<dbReference type="InterPro" id="IPR002797">
    <property type="entry name" value="Polysacc_synth"/>
</dbReference>
<proteinExistence type="predicted"/>
<evidence type="ECO:0000256" key="6">
    <source>
        <dbReference type="SAM" id="Phobius"/>
    </source>
</evidence>
<keyword evidence="8" id="KW-1185">Reference proteome</keyword>
<dbReference type="PANTHER" id="PTHR30250">
    <property type="entry name" value="PST FAMILY PREDICTED COLANIC ACID TRANSPORTER"/>
    <property type="match status" value="1"/>
</dbReference>
<evidence type="ECO:0000256" key="2">
    <source>
        <dbReference type="ARBA" id="ARBA00022475"/>
    </source>
</evidence>
<evidence type="ECO:0000313" key="8">
    <source>
        <dbReference type="Proteomes" id="UP001596997"/>
    </source>
</evidence>
<keyword evidence="2" id="KW-1003">Cell membrane</keyword>
<evidence type="ECO:0000256" key="1">
    <source>
        <dbReference type="ARBA" id="ARBA00004651"/>
    </source>
</evidence>
<evidence type="ECO:0000256" key="3">
    <source>
        <dbReference type="ARBA" id="ARBA00022692"/>
    </source>
</evidence>
<comment type="caution">
    <text evidence="7">The sequence shown here is derived from an EMBL/GenBank/DDBJ whole genome shotgun (WGS) entry which is preliminary data.</text>
</comment>
<dbReference type="RefSeq" id="WP_377716391.1">
    <property type="nucleotide sequence ID" value="NZ_JBHTJM010000010.1"/>
</dbReference>
<gene>
    <name evidence="7" type="ORF">ACFQ1O_12590</name>
</gene>
<dbReference type="PANTHER" id="PTHR30250:SF28">
    <property type="entry name" value="POLYSACCHARIDE BIOSYNTHESIS PROTEIN"/>
    <property type="match status" value="1"/>
</dbReference>
<keyword evidence="3 6" id="KW-0812">Transmembrane</keyword>
<keyword evidence="5 6" id="KW-0472">Membrane</keyword>